<dbReference type="EMBL" id="JBHFPV010000002">
    <property type="protein sequence ID" value="MFH6603893.1"/>
    <property type="molecule type" value="Genomic_DNA"/>
</dbReference>
<name>A0ACC7LK67_9FLAO</name>
<dbReference type="Proteomes" id="UP001595191">
    <property type="component" value="Unassembled WGS sequence"/>
</dbReference>
<protein>
    <submittedName>
        <fullName evidence="1">MoaF-related domain-containing protein</fullName>
    </submittedName>
</protein>
<evidence type="ECO:0000313" key="1">
    <source>
        <dbReference type="EMBL" id="MFH6603893.1"/>
    </source>
</evidence>
<reference evidence="1" key="1">
    <citation type="submission" date="2024-09" db="EMBL/GenBank/DDBJ databases">
        <authorList>
            <person name="Liu J."/>
        </authorList>
    </citation>
    <scope>NUCLEOTIDE SEQUENCE</scope>
    <source>
        <strain evidence="1">NBU2967</strain>
    </source>
</reference>
<comment type="caution">
    <text evidence="1">The sequence shown here is derived from an EMBL/GenBank/DDBJ whole genome shotgun (WGS) entry which is preliminary data.</text>
</comment>
<accession>A0ACC7LK67</accession>
<keyword evidence="2" id="KW-1185">Reference proteome</keyword>
<proteinExistence type="predicted"/>
<sequence>MLNQSLKPFILCLLPLALMHCTPVKDDTVELIHRTLEYRYDENVYHLTFDTDSTLHWQAMKGDETGLKGNEVYIAEWISGDKLFITWGEESGTGVSQVLDFKKGKVHNHLLFGRELYAGEGTFKILDNN</sequence>
<evidence type="ECO:0000313" key="2">
    <source>
        <dbReference type="Proteomes" id="UP001595191"/>
    </source>
</evidence>
<organism evidence="1 2">
    <name type="scientific">Meishania litoralis</name>
    <dbReference type="NCBI Taxonomy" id="3434685"/>
    <lineage>
        <taxon>Bacteria</taxon>
        <taxon>Pseudomonadati</taxon>
        <taxon>Bacteroidota</taxon>
        <taxon>Flavobacteriia</taxon>
        <taxon>Flavobacteriales</taxon>
        <taxon>Flavobacteriaceae</taxon>
        <taxon>Meishania</taxon>
    </lineage>
</organism>
<gene>
    <name evidence="1" type="ORF">ACEZ3G_10430</name>
</gene>